<reference evidence="8 9" key="1">
    <citation type="submission" date="2019-09" db="EMBL/GenBank/DDBJ databases">
        <title>Phylogeny of genus Pseudoclavibacter and closely related genus.</title>
        <authorList>
            <person name="Li Y."/>
        </authorList>
    </citation>
    <scope>NUCLEOTIDE SEQUENCE [LARGE SCALE GENOMIC DNA]</scope>
    <source>
        <strain evidence="8 9">THG-MD12</strain>
    </source>
</reference>
<feature type="modified residue" description="4-aspartylphosphate" evidence="5">
    <location>
        <position position="54"/>
    </location>
</feature>
<dbReference type="InterPro" id="IPR011006">
    <property type="entry name" value="CheY-like_superfamily"/>
</dbReference>
<evidence type="ECO:0000256" key="2">
    <source>
        <dbReference type="ARBA" id="ARBA00023015"/>
    </source>
</evidence>
<keyword evidence="2" id="KW-0805">Transcription regulation</keyword>
<name>A0A7J5AZV2_9MICO</name>
<keyword evidence="1 5" id="KW-0597">Phosphoprotein</keyword>
<dbReference type="AlphaFoldDB" id="A0A7J5AZV2"/>
<dbReference type="PROSITE" id="PS50043">
    <property type="entry name" value="HTH_LUXR_2"/>
    <property type="match status" value="1"/>
</dbReference>
<proteinExistence type="predicted"/>
<dbReference type="SMART" id="SM00421">
    <property type="entry name" value="HTH_LUXR"/>
    <property type="match status" value="1"/>
</dbReference>
<evidence type="ECO:0000259" key="7">
    <source>
        <dbReference type="PROSITE" id="PS50110"/>
    </source>
</evidence>
<dbReference type="SMART" id="SM00448">
    <property type="entry name" value="REC"/>
    <property type="match status" value="1"/>
</dbReference>
<dbReference type="InterPro" id="IPR016032">
    <property type="entry name" value="Sig_transdc_resp-reg_C-effctor"/>
</dbReference>
<evidence type="ECO:0000313" key="8">
    <source>
        <dbReference type="EMBL" id="KAB1637142.1"/>
    </source>
</evidence>
<dbReference type="PANTHER" id="PTHR43214:SF24">
    <property type="entry name" value="TRANSCRIPTIONAL REGULATORY PROTEIN NARL-RELATED"/>
    <property type="match status" value="1"/>
</dbReference>
<dbReference type="PROSITE" id="PS50110">
    <property type="entry name" value="RESPONSE_REGULATORY"/>
    <property type="match status" value="1"/>
</dbReference>
<feature type="domain" description="HTH luxR-type" evidence="6">
    <location>
        <begin position="157"/>
        <end position="222"/>
    </location>
</feature>
<evidence type="ECO:0000256" key="4">
    <source>
        <dbReference type="ARBA" id="ARBA00023163"/>
    </source>
</evidence>
<evidence type="ECO:0000256" key="1">
    <source>
        <dbReference type="ARBA" id="ARBA00022553"/>
    </source>
</evidence>
<dbReference type="GO" id="GO:0000160">
    <property type="term" value="P:phosphorelay signal transduction system"/>
    <property type="evidence" value="ECO:0007669"/>
    <property type="project" value="InterPro"/>
</dbReference>
<dbReference type="InterPro" id="IPR039420">
    <property type="entry name" value="WalR-like"/>
</dbReference>
<protein>
    <submittedName>
        <fullName evidence="8">Response regulator transcription factor</fullName>
    </submittedName>
</protein>
<dbReference type="OrthoDB" id="9808843at2"/>
<evidence type="ECO:0000256" key="5">
    <source>
        <dbReference type="PROSITE-ProRule" id="PRU00169"/>
    </source>
</evidence>
<dbReference type="InterPro" id="IPR001789">
    <property type="entry name" value="Sig_transdc_resp-reg_receiver"/>
</dbReference>
<sequence length="237" mass="24429">MIRILVADDHPIVRAGLVGIFEDEADIEVVAEAADGAEAVTRALATAPAVVVMDLRMPRTDGVSATRQILATLPSTRVLVVTTYDSDDAIIGAIEAGASGYLLKTASGAELVEAVRRVAAGELALAPSVTAKLVAQTRAAAAAASGGPGVAHPPAGSDDVGPALSGRELQVLRLVADGLSNPEIAIRLHIGEATVKTHLGKVFAKLDVNSRVRAVTRGLDLGLLRRGETPEHPRRPS</sequence>
<dbReference type="Proteomes" id="UP000490386">
    <property type="component" value="Unassembled WGS sequence"/>
</dbReference>
<dbReference type="CDD" id="cd17535">
    <property type="entry name" value="REC_NarL-like"/>
    <property type="match status" value="1"/>
</dbReference>
<dbReference type="GO" id="GO:0006355">
    <property type="term" value="P:regulation of DNA-templated transcription"/>
    <property type="evidence" value="ECO:0007669"/>
    <property type="project" value="InterPro"/>
</dbReference>
<keyword evidence="3" id="KW-0238">DNA-binding</keyword>
<evidence type="ECO:0000259" key="6">
    <source>
        <dbReference type="PROSITE" id="PS50043"/>
    </source>
</evidence>
<dbReference type="Pfam" id="PF00196">
    <property type="entry name" value="GerE"/>
    <property type="match status" value="1"/>
</dbReference>
<dbReference type="InterPro" id="IPR058245">
    <property type="entry name" value="NreC/VraR/RcsB-like_REC"/>
</dbReference>
<gene>
    <name evidence="8" type="ORF">F8O03_12685</name>
</gene>
<dbReference type="InterPro" id="IPR000792">
    <property type="entry name" value="Tscrpt_reg_LuxR_C"/>
</dbReference>
<accession>A0A7J5AZV2</accession>
<evidence type="ECO:0000313" key="9">
    <source>
        <dbReference type="Proteomes" id="UP000490386"/>
    </source>
</evidence>
<organism evidence="8 9">
    <name type="scientific">Pseudoclavibacter terrae</name>
    <dbReference type="NCBI Taxonomy" id="1530195"/>
    <lineage>
        <taxon>Bacteria</taxon>
        <taxon>Bacillati</taxon>
        <taxon>Actinomycetota</taxon>
        <taxon>Actinomycetes</taxon>
        <taxon>Micrococcales</taxon>
        <taxon>Microbacteriaceae</taxon>
        <taxon>Pseudoclavibacter</taxon>
    </lineage>
</organism>
<dbReference type="SUPFAM" id="SSF46894">
    <property type="entry name" value="C-terminal effector domain of the bipartite response regulators"/>
    <property type="match status" value="1"/>
</dbReference>
<dbReference type="Pfam" id="PF00072">
    <property type="entry name" value="Response_reg"/>
    <property type="match status" value="1"/>
</dbReference>
<dbReference type="GO" id="GO:0003677">
    <property type="term" value="F:DNA binding"/>
    <property type="evidence" value="ECO:0007669"/>
    <property type="project" value="UniProtKB-KW"/>
</dbReference>
<feature type="domain" description="Response regulatory" evidence="7">
    <location>
        <begin position="3"/>
        <end position="119"/>
    </location>
</feature>
<keyword evidence="9" id="KW-1185">Reference proteome</keyword>
<dbReference type="SUPFAM" id="SSF52172">
    <property type="entry name" value="CheY-like"/>
    <property type="match status" value="1"/>
</dbReference>
<dbReference type="Gene3D" id="3.40.50.2300">
    <property type="match status" value="1"/>
</dbReference>
<dbReference type="PRINTS" id="PR00038">
    <property type="entry name" value="HTHLUXR"/>
</dbReference>
<dbReference type="PANTHER" id="PTHR43214">
    <property type="entry name" value="TWO-COMPONENT RESPONSE REGULATOR"/>
    <property type="match status" value="1"/>
</dbReference>
<dbReference type="EMBL" id="WBJX01000004">
    <property type="protein sequence ID" value="KAB1637142.1"/>
    <property type="molecule type" value="Genomic_DNA"/>
</dbReference>
<evidence type="ECO:0000256" key="3">
    <source>
        <dbReference type="ARBA" id="ARBA00023125"/>
    </source>
</evidence>
<dbReference type="RefSeq" id="WP_151424173.1">
    <property type="nucleotide sequence ID" value="NZ_WBJX01000004.1"/>
</dbReference>
<keyword evidence="4" id="KW-0804">Transcription</keyword>
<comment type="caution">
    <text evidence="8">The sequence shown here is derived from an EMBL/GenBank/DDBJ whole genome shotgun (WGS) entry which is preliminary data.</text>
</comment>
<dbReference type="CDD" id="cd06170">
    <property type="entry name" value="LuxR_C_like"/>
    <property type="match status" value="1"/>
</dbReference>